<dbReference type="VEuPathDB" id="FungiDB:CXQ85_001293"/>
<evidence type="ECO:0000313" key="3">
    <source>
        <dbReference type="EMBL" id="PVH18999.1"/>
    </source>
</evidence>
<evidence type="ECO:0000256" key="1">
    <source>
        <dbReference type="RuleBase" id="RU364107"/>
    </source>
</evidence>
<dbReference type="GO" id="GO:1990414">
    <property type="term" value="P:replication-born double-strand break repair via sister chromatid exchange"/>
    <property type="evidence" value="ECO:0007669"/>
    <property type="project" value="TreeGrafter"/>
</dbReference>
<dbReference type="OrthoDB" id="418242at2759"/>
<evidence type="ECO:0000259" key="2">
    <source>
        <dbReference type="Pfam" id="PF12830"/>
    </source>
</evidence>
<dbReference type="InterPro" id="IPR016024">
    <property type="entry name" value="ARM-type_fold"/>
</dbReference>
<dbReference type="SUPFAM" id="SSF48371">
    <property type="entry name" value="ARM repeat"/>
    <property type="match status" value="1"/>
</dbReference>
<dbReference type="RefSeq" id="XP_025339939.1">
    <property type="nucleotide sequence ID" value="XM_025485008.1"/>
</dbReference>
<evidence type="ECO:0000313" key="4">
    <source>
        <dbReference type="Proteomes" id="UP000244309"/>
    </source>
</evidence>
<feature type="domain" description="Sister chromatid cohesion C-terminal" evidence="2">
    <location>
        <begin position="161"/>
        <end position="340"/>
    </location>
</feature>
<dbReference type="GO" id="GO:0010468">
    <property type="term" value="P:regulation of gene expression"/>
    <property type="evidence" value="ECO:0007669"/>
    <property type="project" value="InterPro"/>
</dbReference>
<dbReference type="AlphaFoldDB" id="A0A2V1AM75"/>
<dbReference type="PANTHER" id="PTHR21704:SF18">
    <property type="entry name" value="NIPPED-B-LIKE PROTEIN"/>
    <property type="match status" value="1"/>
</dbReference>
<dbReference type="GO" id="GO:0071169">
    <property type="term" value="P:establishment of protein localization to chromatin"/>
    <property type="evidence" value="ECO:0007669"/>
    <property type="project" value="TreeGrafter"/>
</dbReference>
<dbReference type="Proteomes" id="UP000244309">
    <property type="component" value="Unassembled WGS sequence"/>
</dbReference>
<dbReference type="InterPro" id="IPR033031">
    <property type="entry name" value="Scc2/Nipped-B"/>
</dbReference>
<dbReference type="GO" id="GO:0090694">
    <property type="term" value="C:Scc2-Scc4 cohesin loading complex"/>
    <property type="evidence" value="ECO:0007669"/>
    <property type="project" value="TreeGrafter"/>
</dbReference>
<gene>
    <name evidence="3" type="ORF">CXQ85_001293</name>
</gene>
<comment type="similarity">
    <text evidence="1">Belongs to the SCC2/Nipped-B family.</text>
</comment>
<name>A0A2V1AM75_9ASCO</name>
<comment type="subcellular location">
    <subcellularLocation>
        <location evidence="1">Nucleus</location>
    </subcellularLocation>
</comment>
<reference evidence="3 4" key="1">
    <citation type="submission" date="2017-12" db="EMBL/GenBank/DDBJ databases">
        <title>Genome Sequence of a Multidrug-Resistant Candida haemulonii Isolate from a Patient with Chronic Leg Ulcers in Israel.</title>
        <authorList>
            <person name="Chow N.A."/>
            <person name="Gade L."/>
            <person name="Batra D."/>
            <person name="Rowe L.A."/>
            <person name="Ben-Ami R."/>
            <person name="Loparev V.N."/>
            <person name="Litvintseva A.P."/>
        </authorList>
    </citation>
    <scope>NUCLEOTIDE SEQUENCE [LARGE SCALE GENOMIC DNA]</scope>
    <source>
        <strain evidence="3 4">B11899</strain>
    </source>
</reference>
<protein>
    <recommendedName>
        <fullName evidence="1">Sister chromatid cohesion protein</fullName>
    </recommendedName>
</protein>
<keyword evidence="1" id="KW-0677">Repeat</keyword>
<dbReference type="STRING" id="45357.A0A2V1AM75"/>
<keyword evidence="1" id="KW-0539">Nucleus</keyword>
<organism evidence="3 4">
    <name type="scientific">Candidozyma haemuli</name>
    <dbReference type="NCBI Taxonomy" id="45357"/>
    <lineage>
        <taxon>Eukaryota</taxon>
        <taxon>Fungi</taxon>
        <taxon>Dikarya</taxon>
        <taxon>Ascomycota</taxon>
        <taxon>Saccharomycotina</taxon>
        <taxon>Pichiomycetes</taxon>
        <taxon>Metschnikowiaceae</taxon>
        <taxon>Candidozyma</taxon>
    </lineage>
</organism>
<sequence>MGTPEGTKDHNSQIVKLLQLIGCFGAYCHLEGLRDSLEKAQLGLRVDETITSLLMRFVLHFTKEDHNVSVRTAAIKSLLLISSHHPKMFLSKPVMKLLNTEFEKGSHRMKVTILEGFNSFLSMEDEESGKRNLEESCSSDKKLDVDVFHGTSHGYINDSVCSSLIQSFIGPALELCLQDASSLSLVPVRFLELIMKLGFANPKVCAPTIIALESSPNKYVKGIAFNLHKDIFDKHESLADRNYAEAFKIAVNYNKRVNGDEFWKNVSFLRSVYKIVSRNYASKKRFILSLARLFTVDISSGDLAASANTRDMIVFLVLNLSVLPFSSLEEVCLILYHLDRSITHEGIDLADKVTSTVGSNTGEGMSVENLQLLFVHSQSTLALVYLRQTLSAAYAVPSSIMETFSPSRPDIELRQQPKAVTLVDFPLENLEMEVNLSRPDAFGSLFTRFVTSVKDFTV</sequence>
<comment type="caution">
    <text evidence="3">The sequence shown here is derived from an EMBL/GenBank/DDBJ whole genome shotgun (WGS) entry which is preliminary data.</text>
</comment>
<dbReference type="InterPro" id="IPR024986">
    <property type="entry name" value="Nipped-B_C"/>
</dbReference>
<dbReference type="EMBL" id="PKFO01000001">
    <property type="protein sequence ID" value="PVH18999.1"/>
    <property type="molecule type" value="Genomic_DNA"/>
</dbReference>
<dbReference type="Pfam" id="PF12830">
    <property type="entry name" value="Nipped-B_C"/>
    <property type="match status" value="1"/>
</dbReference>
<dbReference type="GO" id="GO:0140588">
    <property type="term" value="P:chromatin looping"/>
    <property type="evidence" value="ECO:0007669"/>
    <property type="project" value="InterPro"/>
</dbReference>
<keyword evidence="4" id="KW-1185">Reference proteome</keyword>
<dbReference type="PANTHER" id="PTHR21704">
    <property type="entry name" value="NIPPED-B-LIKE PROTEIN DELANGIN SCC2-RELATED"/>
    <property type="match status" value="1"/>
</dbReference>
<dbReference type="GeneID" id="37006624"/>
<proteinExistence type="inferred from homology"/>
<dbReference type="GO" id="GO:0034087">
    <property type="term" value="P:establishment of mitotic sister chromatid cohesion"/>
    <property type="evidence" value="ECO:0007669"/>
    <property type="project" value="TreeGrafter"/>
</dbReference>
<accession>A0A2V1AM75</accession>
<dbReference type="GO" id="GO:0061775">
    <property type="term" value="F:cohesin loader activity"/>
    <property type="evidence" value="ECO:0007669"/>
    <property type="project" value="InterPro"/>
</dbReference>
<keyword evidence="1" id="KW-0131">Cell cycle</keyword>
<dbReference type="GO" id="GO:0003682">
    <property type="term" value="F:chromatin binding"/>
    <property type="evidence" value="ECO:0007669"/>
    <property type="project" value="TreeGrafter"/>
</dbReference>